<evidence type="ECO:0000313" key="5">
    <source>
        <dbReference type="Proteomes" id="UP001279734"/>
    </source>
</evidence>
<dbReference type="Gene3D" id="2.130.10.10">
    <property type="entry name" value="YVTN repeat-like/Quinoprotein amine dehydrogenase"/>
    <property type="match status" value="1"/>
</dbReference>
<name>A0AAD3T9D5_NEPGR</name>
<dbReference type="InterPro" id="IPR001680">
    <property type="entry name" value="WD40_rpt"/>
</dbReference>
<dbReference type="SUPFAM" id="SSF50978">
    <property type="entry name" value="WD40 repeat-like"/>
    <property type="match status" value="1"/>
</dbReference>
<dbReference type="InterPro" id="IPR015943">
    <property type="entry name" value="WD40/YVTN_repeat-like_dom_sf"/>
</dbReference>
<dbReference type="InterPro" id="IPR052254">
    <property type="entry name" value="CUL4-DDB1_E3_ligase_receptor"/>
</dbReference>
<dbReference type="PANTHER" id="PTHR44472">
    <property type="entry name" value="DDB1- AND CUL4-ASSOCIATED FACTOR 4-RELATED"/>
    <property type="match status" value="1"/>
</dbReference>
<dbReference type="Pfam" id="PF00400">
    <property type="entry name" value="WD40"/>
    <property type="match status" value="1"/>
</dbReference>
<comment type="caution">
    <text evidence="4">The sequence shown here is derived from an EMBL/GenBank/DDBJ whole genome shotgun (WGS) entry which is preliminary data.</text>
</comment>
<sequence>MPPDLPGFYYDPEKNRYFPLKGPIPGSVRKTAPVQNSVSEATEVRSFLRKAIRNAKLLQDRELYGNIISTRKRKGSFQEEYMKTLVSRPMVWKYQGTKKNANAALGLMHANVETPVGQFGTDFLLTGGANGSLSLFEVGKKGQQFCHAQKQTAMRIWPSTIDSQKEFCKDLKHIWKLSNGASFLCSSNISCISMPRKQAFHPENDASTASFAVVTTLGSESCSGALYVLNLGNPLELNSQSPVIGRSLEVASLNCTIWTADCNSSGSKAVIGTNLGVTSVNLETGVPLTLCRSKSDVLCLQLIQSGNIALCGFRNGAILTVDSRQRQRQLARHHIPYPSPKLCGTSSRTSSTRDKPWFVLRGHIHPSDTIYMPSSVSCLASLQLYDQYFLASSMDGSIKLYDHRLIQRGAIQSYEGHVNSHTRIHLGVDTYERFVLSGGEDSSVGIWSIKSGELLYRDKFSNSIPSAVSWQLSEESPKVPIGRERDEDECQGGRDHIWGAWLGSEEGLFWMQFM</sequence>
<keyword evidence="5" id="KW-1185">Reference proteome</keyword>
<organism evidence="4 5">
    <name type="scientific">Nepenthes gracilis</name>
    <name type="common">Slender pitcher plant</name>
    <dbReference type="NCBI Taxonomy" id="150966"/>
    <lineage>
        <taxon>Eukaryota</taxon>
        <taxon>Viridiplantae</taxon>
        <taxon>Streptophyta</taxon>
        <taxon>Embryophyta</taxon>
        <taxon>Tracheophyta</taxon>
        <taxon>Spermatophyta</taxon>
        <taxon>Magnoliopsida</taxon>
        <taxon>eudicotyledons</taxon>
        <taxon>Gunneridae</taxon>
        <taxon>Pentapetalae</taxon>
        <taxon>Caryophyllales</taxon>
        <taxon>Nepenthaceae</taxon>
        <taxon>Nepenthes</taxon>
    </lineage>
</organism>
<evidence type="ECO:0000256" key="3">
    <source>
        <dbReference type="PROSITE-ProRule" id="PRU00221"/>
    </source>
</evidence>
<dbReference type="InterPro" id="IPR036322">
    <property type="entry name" value="WD40_repeat_dom_sf"/>
</dbReference>
<dbReference type="SMART" id="SM00320">
    <property type="entry name" value="WD40"/>
    <property type="match status" value="3"/>
</dbReference>
<feature type="repeat" description="WD" evidence="3">
    <location>
        <begin position="414"/>
        <end position="457"/>
    </location>
</feature>
<dbReference type="PROSITE" id="PS50082">
    <property type="entry name" value="WD_REPEATS_2"/>
    <property type="match status" value="1"/>
</dbReference>
<keyword evidence="2" id="KW-0677">Repeat</keyword>
<protein>
    <submittedName>
        <fullName evidence="4">Uncharacterized protein</fullName>
    </submittedName>
</protein>
<evidence type="ECO:0000313" key="4">
    <source>
        <dbReference type="EMBL" id="GMH25938.1"/>
    </source>
</evidence>
<evidence type="ECO:0000256" key="1">
    <source>
        <dbReference type="ARBA" id="ARBA00022574"/>
    </source>
</evidence>
<dbReference type="EMBL" id="BSYO01000030">
    <property type="protein sequence ID" value="GMH25938.1"/>
    <property type="molecule type" value="Genomic_DNA"/>
</dbReference>
<proteinExistence type="predicted"/>
<dbReference type="Proteomes" id="UP001279734">
    <property type="component" value="Unassembled WGS sequence"/>
</dbReference>
<dbReference type="PANTHER" id="PTHR44472:SF1">
    <property type="entry name" value="DDB1 AND CUL4 ASSOCIATED FACTOR 4"/>
    <property type="match status" value="1"/>
</dbReference>
<accession>A0AAD3T9D5</accession>
<keyword evidence="1 3" id="KW-0853">WD repeat</keyword>
<reference evidence="4" key="1">
    <citation type="submission" date="2023-05" db="EMBL/GenBank/DDBJ databases">
        <title>Nepenthes gracilis genome sequencing.</title>
        <authorList>
            <person name="Fukushima K."/>
        </authorList>
    </citation>
    <scope>NUCLEOTIDE SEQUENCE</scope>
    <source>
        <strain evidence="4">SING2019-196</strain>
    </source>
</reference>
<evidence type="ECO:0000256" key="2">
    <source>
        <dbReference type="ARBA" id="ARBA00022737"/>
    </source>
</evidence>
<gene>
    <name evidence="4" type="ORF">Nepgr_027781</name>
</gene>
<dbReference type="AlphaFoldDB" id="A0AAD3T9D5"/>